<gene>
    <name evidence="2" type="ORF">JW984_04185</name>
</gene>
<dbReference type="GO" id="GO:0003676">
    <property type="term" value="F:nucleic acid binding"/>
    <property type="evidence" value="ECO:0007669"/>
    <property type="project" value="InterPro"/>
</dbReference>
<feature type="domain" description="HNH nuclease" evidence="1">
    <location>
        <begin position="47"/>
        <end position="107"/>
    </location>
</feature>
<dbReference type="AlphaFoldDB" id="A0A9D8KBI7"/>
<proteinExistence type="predicted"/>
<dbReference type="SMART" id="SM00507">
    <property type="entry name" value="HNHc"/>
    <property type="match status" value="1"/>
</dbReference>
<evidence type="ECO:0000313" key="2">
    <source>
        <dbReference type="EMBL" id="MBN1572376.1"/>
    </source>
</evidence>
<evidence type="ECO:0000313" key="3">
    <source>
        <dbReference type="Proteomes" id="UP000809273"/>
    </source>
</evidence>
<evidence type="ECO:0000259" key="1">
    <source>
        <dbReference type="SMART" id="SM00507"/>
    </source>
</evidence>
<sequence>MSFTSALSNAGYAKNRINKRHQILMSFIFRKYPSISLKDRQRSFTEAQKIAIWDRAEMQCEWIENNERCKERFGDFREADADHIIKWNEGGPTSIENGRLLCRKHNRSRR</sequence>
<dbReference type="Proteomes" id="UP000809273">
    <property type="component" value="Unassembled WGS sequence"/>
</dbReference>
<keyword evidence="2" id="KW-0540">Nuclease</keyword>
<accession>A0A9D8KBI7</accession>
<dbReference type="Pfam" id="PF01844">
    <property type="entry name" value="HNH"/>
    <property type="match status" value="1"/>
</dbReference>
<dbReference type="CDD" id="cd00085">
    <property type="entry name" value="HNHc"/>
    <property type="match status" value="1"/>
</dbReference>
<dbReference type="Gene3D" id="1.10.30.50">
    <property type="match status" value="1"/>
</dbReference>
<dbReference type="EMBL" id="JAFGIX010000021">
    <property type="protein sequence ID" value="MBN1572376.1"/>
    <property type="molecule type" value="Genomic_DNA"/>
</dbReference>
<protein>
    <submittedName>
        <fullName evidence="2">HNH endonuclease</fullName>
    </submittedName>
</protein>
<organism evidence="2 3">
    <name type="scientific">Candidatus Zymogenus saltonus</name>
    <dbReference type="NCBI Taxonomy" id="2844893"/>
    <lineage>
        <taxon>Bacteria</taxon>
        <taxon>Deltaproteobacteria</taxon>
        <taxon>Candidatus Zymogenia</taxon>
        <taxon>Candidatus Zymogeniales</taxon>
        <taxon>Candidatus Zymogenaceae</taxon>
        <taxon>Candidatus Zymogenus</taxon>
    </lineage>
</organism>
<reference evidence="2" key="1">
    <citation type="journal article" date="2021" name="Environ. Microbiol.">
        <title>Genomic characterization of three novel Desulfobacterota classes expand the metabolic and phylogenetic diversity of the phylum.</title>
        <authorList>
            <person name="Murphy C.L."/>
            <person name="Biggerstaff J."/>
            <person name="Eichhorn A."/>
            <person name="Ewing E."/>
            <person name="Shahan R."/>
            <person name="Soriano D."/>
            <person name="Stewart S."/>
            <person name="VanMol K."/>
            <person name="Walker R."/>
            <person name="Walters P."/>
            <person name="Elshahed M.S."/>
            <person name="Youssef N.H."/>
        </authorList>
    </citation>
    <scope>NUCLEOTIDE SEQUENCE</scope>
    <source>
        <strain evidence="2">Zod_Metabat.24</strain>
    </source>
</reference>
<name>A0A9D8KBI7_9DELT</name>
<keyword evidence="2" id="KW-0255">Endonuclease</keyword>
<dbReference type="InterPro" id="IPR003615">
    <property type="entry name" value="HNH_nuc"/>
</dbReference>
<comment type="caution">
    <text evidence="2">The sequence shown here is derived from an EMBL/GenBank/DDBJ whole genome shotgun (WGS) entry which is preliminary data.</text>
</comment>
<reference evidence="2" key="2">
    <citation type="submission" date="2021-01" db="EMBL/GenBank/DDBJ databases">
        <authorList>
            <person name="Hahn C.R."/>
            <person name="Youssef N.H."/>
            <person name="Elshahed M."/>
        </authorList>
    </citation>
    <scope>NUCLEOTIDE SEQUENCE</scope>
    <source>
        <strain evidence="2">Zod_Metabat.24</strain>
    </source>
</reference>
<dbReference type="GO" id="GO:0008270">
    <property type="term" value="F:zinc ion binding"/>
    <property type="evidence" value="ECO:0007669"/>
    <property type="project" value="InterPro"/>
</dbReference>
<keyword evidence="2" id="KW-0378">Hydrolase</keyword>
<dbReference type="GO" id="GO:0004519">
    <property type="term" value="F:endonuclease activity"/>
    <property type="evidence" value="ECO:0007669"/>
    <property type="project" value="UniProtKB-KW"/>
</dbReference>
<dbReference type="InterPro" id="IPR002711">
    <property type="entry name" value="HNH"/>
</dbReference>